<dbReference type="SUPFAM" id="SSF55486">
    <property type="entry name" value="Metalloproteases ('zincins'), catalytic domain"/>
    <property type="match status" value="1"/>
</dbReference>
<feature type="signal peptide" evidence="1">
    <location>
        <begin position="1"/>
        <end position="24"/>
    </location>
</feature>
<dbReference type="AlphaFoldDB" id="A0A4Y7Q1V2"/>
<protein>
    <recommendedName>
        <fullName evidence="4">Lysine-specific metallo-endopeptidase domain-containing protein</fullName>
    </recommendedName>
</protein>
<dbReference type="VEuPathDB" id="FungiDB:BD410DRAFT_804017"/>
<keyword evidence="3" id="KW-1185">Reference proteome</keyword>
<dbReference type="Gene3D" id="3.40.390.10">
    <property type="entry name" value="Collagenase (Catalytic Domain)"/>
    <property type="match status" value="1"/>
</dbReference>
<proteinExistence type="predicted"/>
<evidence type="ECO:0000256" key="1">
    <source>
        <dbReference type="SAM" id="SignalP"/>
    </source>
</evidence>
<dbReference type="OrthoDB" id="3054515at2759"/>
<evidence type="ECO:0008006" key="4">
    <source>
        <dbReference type="Google" id="ProtNLM"/>
    </source>
</evidence>
<reference evidence="2 3" key="1">
    <citation type="submission" date="2018-06" db="EMBL/GenBank/DDBJ databases">
        <title>A transcriptomic atlas of mushroom development highlights an independent origin of complex multicellularity.</title>
        <authorList>
            <consortium name="DOE Joint Genome Institute"/>
            <person name="Krizsan K."/>
            <person name="Almasi E."/>
            <person name="Merenyi Z."/>
            <person name="Sahu N."/>
            <person name="Viragh M."/>
            <person name="Koszo T."/>
            <person name="Mondo S."/>
            <person name="Kiss B."/>
            <person name="Balint B."/>
            <person name="Kues U."/>
            <person name="Barry K."/>
            <person name="Hegedus J.C."/>
            <person name="Henrissat B."/>
            <person name="Johnson J."/>
            <person name="Lipzen A."/>
            <person name="Ohm R."/>
            <person name="Nagy I."/>
            <person name="Pangilinan J."/>
            <person name="Yan J."/>
            <person name="Xiong Y."/>
            <person name="Grigoriev I.V."/>
            <person name="Hibbett D.S."/>
            <person name="Nagy L.G."/>
        </authorList>
    </citation>
    <scope>NUCLEOTIDE SEQUENCE [LARGE SCALE GENOMIC DNA]</scope>
    <source>
        <strain evidence="2 3">SZMC22713</strain>
    </source>
</reference>
<dbReference type="EMBL" id="ML170179">
    <property type="protein sequence ID" value="TDL21623.1"/>
    <property type="molecule type" value="Genomic_DNA"/>
</dbReference>
<accession>A0A4Y7Q1V2</accession>
<evidence type="ECO:0000313" key="3">
    <source>
        <dbReference type="Proteomes" id="UP000294933"/>
    </source>
</evidence>
<keyword evidence="1" id="KW-0732">Signal</keyword>
<gene>
    <name evidence="2" type="ORF">BD410DRAFT_804017</name>
</gene>
<dbReference type="Proteomes" id="UP000294933">
    <property type="component" value="Unassembled WGS sequence"/>
</dbReference>
<dbReference type="InterPro" id="IPR024079">
    <property type="entry name" value="MetalloPept_cat_dom_sf"/>
</dbReference>
<feature type="chain" id="PRO_5021197685" description="Lysine-specific metallo-endopeptidase domain-containing protein" evidence="1">
    <location>
        <begin position="25"/>
        <end position="269"/>
    </location>
</feature>
<name>A0A4Y7Q1V2_9AGAM</name>
<sequence length="269" mass="27772">MLFNSKLSSVLSLLCVIYAPQILAHPLSPRQAAVTLQVLNDSVDKKLGCPAAKISTLQTALTDASNIAAVAARTLSGVALSGSSPEAITTFLGITGTDLADGTTLRFTDVGNAYGGALTQITDLVAGNSDTTLRFYCPDIATTEPEGNPCDASALAVTENLAEGSINKMALCTQFFSGGSLAADTATYNAEKAAGKADSFSTPDDPALTLIHEAQHSVPLLDGHVDNVLEDIALETDACAALPADEKPTNAENWAIIAFLANVDPGRFS</sequence>
<dbReference type="GO" id="GO:0008237">
    <property type="term" value="F:metallopeptidase activity"/>
    <property type="evidence" value="ECO:0007669"/>
    <property type="project" value="InterPro"/>
</dbReference>
<evidence type="ECO:0000313" key="2">
    <source>
        <dbReference type="EMBL" id="TDL21623.1"/>
    </source>
</evidence>
<organism evidence="2 3">
    <name type="scientific">Rickenella mellea</name>
    <dbReference type="NCBI Taxonomy" id="50990"/>
    <lineage>
        <taxon>Eukaryota</taxon>
        <taxon>Fungi</taxon>
        <taxon>Dikarya</taxon>
        <taxon>Basidiomycota</taxon>
        <taxon>Agaricomycotina</taxon>
        <taxon>Agaricomycetes</taxon>
        <taxon>Hymenochaetales</taxon>
        <taxon>Rickenellaceae</taxon>
        <taxon>Rickenella</taxon>
    </lineage>
</organism>